<evidence type="ECO:0000256" key="8">
    <source>
        <dbReference type="SAM" id="MobiDB-lite"/>
    </source>
</evidence>
<dbReference type="InterPro" id="IPR008851">
    <property type="entry name" value="TFIIF-alpha"/>
</dbReference>
<dbReference type="SUPFAM" id="SSF50916">
    <property type="entry name" value="Rap30/74 interaction domains"/>
    <property type="match status" value="1"/>
</dbReference>
<proteinExistence type="inferred from homology"/>
<dbReference type="InParanoid" id="A0A1B7NF29"/>
<dbReference type="PANTHER" id="PTHR13011:SF0">
    <property type="entry name" value="GENERAL TRANSCRIPTION FACTOR IIF SUBUNIT 1"/>
    <property type="match status" value="1"/>
</dbReference>
<dbReference type="Pfam" id="PF05793">
    <property type="entry name" value="TFIIF_alpha"/>
    <property type="match status" value="1"/>
</dbReference>
<keyword evidence="6 7" id="KW-0539">Nucleus</keyword>
<evidence type="ECO:0000313" key="9">
    <source>
        <dbReference type="EMBL" id="OAX43493.1"/>
    </source>
</evidence>
<feature type="compositionally biased region" description="Acidic residues" evidence="8">
    <location>
        <begin position="354"/>
        <end position="387"/>
    </location>
</feature>
<evidence type="ECO:0000256" key="1">
    <source>
        <dbReference type="ARBA" id="ARBA00004123"/>
    </source>
</evidence>
<dbReference type="PANTHER" id="PTHR13011">
    <property type="entry name" value="TFIIF-ALPHA"/>
    <property type="match status" value="1"/>
</dbReference>
<feature type="compositionally biased region" description="Basic and acidic residues" evidence="8">
    <location>
        <begin position="388"/>
        <end position="406"/>
    </location>
</feature>
<dbReference type="GO" id="GO:0016251">
    <property type="term" value="F:RNA polymerase II general transcription initiation factor activity"/>
    <property type="evidence" value="ECO:0007669"/>
    <property type="project" value="TreeGrafter"/>
</dbReference>
<gene>
    <name evidence="9" type="ORF">K503DRAFT_141550</name>
</gene>
<feature type="compositionally biased region" description="Low complexity" evidence="8">
    <location>
        <begin position="479"/>
        <end position="497"/>
    </location>
</feature>
<feature type="compositionally biased region" description="Acidic residues" evidence="8">
    <location>
        <begin position="452"/>
        <end position="461"/>
    </location>
</feature>
<feature type="compositionally biased region" description="Polar residues" evidence="8">
    <location>
        <begin position="466"/>
        <end position="478"/>
    </location>
</feature>
<feature type="compositionally biased region" description="Low complexity" evidence="8">
    <location>
        <begin position="310"/>
        <end position="321"/>
    </location>
</feature>
<name>A0A1B7NF29_9AGAM</name>
<reference evidence="9 10" key="1">
    <citation type="submission" date="2016-06" db="EMBL/GenBank/DDBJ databases">
        <title>Comparative genomics of the ectomycorrhizal sister species Rhizopogon vinicolor and Rhizopogon vesiculosus (Basidiomycota: Boletales) reveals a divergence of the mating type B locus.</title>
        <authorList>
            <consortium name="DOE Joint Genome Institute"/>
            <person name="Mujic A.B."/>
            <person name="Kuo A."/>
            <person name="Tritt A."/>
            <person name="Lipzen A."/>
            <person name="Chen C."/>
            <person name="Johnson J."/>
            <person name="Sharma A."/>
            <person name="Barry K."/>
            <person name="Grigoriev I.V."/>
            <person name="Spatafora J.W."/>
        </authorList>
    </citation>
    <scope>NUCLEOTIDE SEQUENCE [LARGE SCALE GENOMIC DNA]</scope>
    <source>
        <strain evidence="9 10">AM-OR11-026</strain>
    </source>
</reference>
<dbReference type="GO" id="GO:0032968">
    <property type="term" value="P:positive regulation of transcription elongation by RNA polymerase II"/>
    <property type="evidence" value="ECO:0007669"/>
    <property type="project" value="InterPro"/>
</dbReference>
<dbReference type="InterPro" id="IPR011039">
    <property type="entry name" value="TFIIF_interaction"/>
</dbReference>
<comment type="subcellular location">
    <subcellularLocation>
        <location evidence="1 7">Nucleus</location>
    </subcellularLocation>
</comment>
<dbReference type="Proteomes" id="UP000092154">
    <property type="component" value="Unassembled WGS sequence"/>
</dbReference>
<feature type="compositionally biased region" description="Low complexity" evidence="8">
    <location>
        <begin position="561"/>
        <end position="576"/>
    </location>
</feature>
<feature type="compositionally biased region" description="Acidic residues" evidence="8">
    <location>
        <begin position="407"/>
        <end position="416"/>
    </location>
</feature>
<dbReference type="FunCoup" id="A0A1B7NF29">
    <property type="interactions" value="57"/>
</dbReference>
<dbReference type="GO" id="GO:0005674">
    <property type="term" value="C:transcription factor TFIIF complex"/>
    <property type="evidence" value="ECO:0007669"/>
    <property type="project" value="TreeGrafter"/>
</dbReference>
<evidence type="ECO:0000256" key="2">
    <source>
        <dbReference type="ARBA" id="ARBA00005249"/>
    </source>
</evidence>
<dbReference type="GO" id="GO:0006367">
    <property type="term" value="P:transcription initiation at RNA polymerase II promoter"/>
    <property type="evidence" value="ECO:0007669"/>
    <property type="project" value="InterPro"/>
</dbReference>
<keyword evidence="3 7" id="KW-0805">Transcription regulation</keyword>
<feature type="region of interest" description="Disordered" evidence="8">
    <location>
        <begin position="111"/>
        <end position="182"/>
    </location>
</feature>
<evidence type="ECO:0000256" key="7">
    <source>
        <dbReference type="RuleBase" id="RU366044"/>
    </source>
</evidence>
<feature type="compositionally biased region" description="Basic and acidic residues" evidence="8">
    <location>
        <begin position="419"/>
        <end position="437"/>
    </location>
</feature>
<evidence type="ECO:0000313" key="10">
    <source>
        <dbReference type="Proteomes" id="UP000092154"/>
    </source>
</evidence>
<feature type="region of interest" description="Disordered" evidence="8">
    <location>
        <begin position="1"/>
        <end position="67"/>
    </location>
</feature>
<feature type="compositionally biased region" description="Low complexity" evidence="8">
    <location>
        <begin position="22"/>
        <end position="43"/>
    </location>
</feature>
<evidence type="ECO:0000256" key="4">
    <source>
        <dbReference type="ARBA" id="ARBA00023125"/>
    </source>
</evidence>
<dbReference type="OrthoDB" id="76676at2759"/>
<dbReference type="AlphaFoldDB" id="A0A1B7NF29"/>
<comment type="function">
    <text evidence="7">TFIIF is a general transcription initiation factor that binds to RNA polymerase II and helps to recruit it to the initiation complex in collaboration with TFIIB. It promotes transcription elongation.</text>
</comment>
<protein>
    <recommendedName>
        <fullName evidence="7">Transcription initiation factor IIF subunit alpha</fullName>
    </recommendedName>
</protein>
<sequence>MPPKSAESLLFHKKKSIKKEPSTPSTASQGSQPSQSQSQSQSSLRKSTTPRIQPTPPDADVDDSSKLPEGEFAEYKLMSSALNGWKYDVMKFDSRKTVDISTWEEPIKLNRKELRREESGPSTQVPAAPMQGADGKPVVGSDGKIVMVDADGRPIANNNNGGEPLSKEKDKGKGPGRKKFQKKTRQVFLVPEATRQLRREERYPWVMEDAKQNEMWVGKLEEVAKAETHALFMPAAQEVFKFVPANRWYKFQKKPKHYVPGLEEAEALMAKIQKNKDPERWLLHRRKGQAPSAATTEMFKAEAENRVVSGSSSLVYSSGQSRAMGGRTLRTTNRGPQGGGDDDDEGAPRKKEENDMEGDLDEQLFDDEFADDEEAGPADMDEEEAKELEERLKREYKSANKTREGYVDESESEDGDSQLTKDGKSLKKLMRKLEKNAAYDSDEERNPYASSNEEEEEEEEPVVTTGAIQEQPAQNKSRSASQQPTPKPSQPSTSATQNGSGVGSRATSPAPTSMGGHSIVAKRATSPKAPKLKSTPTNGSRATIGQSTGSRATSPVTGSRATSPAAPAKGPGSPTPNGQSTSSNKRKATDDLGGGAVSPGAAVNGMTAPPKPKKRKPLPSGPAPDGELEEKMLVEWLQNTPNATTRDCIQYFTPYLTTDAKKAKFTAMVKEVAQLKGGILVLRNRDASAAASPAS</sequence>
<feature type="region of interest" description="Disordered" evidence="8">
    <location>
        <begin position="310"/>
        <end position="629"/>
    </location>
</feature>
<keyword evidence="5 7" id="KW-0804">Transcription</keyword>
<comment type="similarity">
    <text evidence="2 7">Belongs to the TFIIF alpha subunit family.</text>
</comment>
<dbReference type="GO" id="GO:0001096">
    <property type="term" value="F:TFIIF-class transcription factor complex binding"/>
    <property type="evidence" value="ECO:0007669"/>
    <property type="project" value="TreeGrafter"/>
</dbReference>
<accession>A0A1B7NF29</accession>
<keyword evidence="4 7" id="KW-0238">DNA-binding</keyword>
<evidence type="ECO:0000256" key="5">
    <source>
        <dbReference type="ARBA" id="ARBA00023163"/>
    </source>
</evidence>
<dbReference type="EMBL" id="KV448137">
    <property type="protein sequence ID" value="OAX43493.1"/>
    <property type="molecule type" value="Genomic_DNA"/>
</dbReference>
<evidence type="ECO:0000256" key="3">
    <source>
        <dbReference type="ARBA" id="ARBA00023015"/>
    </source>
</evidence>
<organism evidence="9 10">
    <name type="scientific">Rhizopogon vinicolor AM-OR11-026</name>
    <dbReference type="NCBI Taxonomy" id="1314800"/>
    <lineage>
        <taxon>Eukaryota</taxon>
        <taxon>Fungi</taxon>
        <taxon>Dikarya</taxon>
        <taxon>Basidiomycota</taxon>
        <taxon>Agaricomycotina</taxon>
        <taxon>Agaricomycetes</taxon>
        <taxon>Agaricomycetidae</taxon>
        <taxon>Boletales</taxon>
        <taxon>Suillineae</taxon>
        <taxon>Rhizopogonaceae</taxon>
        <taxon>Rhizopogon</taxon>
    </lineage>
</organism>
<keyword evidence="10" id="KW-1185">Reference proteome</keyword>
<dbReference type="GO" id="GO:0003677">
    <property type="term" value="F:DNA binding"/>
    <property type="evidence" value="ECO:0007669"/>
    <property type="project" value="UniProtKB-KW"/>
</dbReference>
<dbReference type="STRING" id="1314800.A0A1B7NF29"/>
<feature type="compositionally biased region" description="Polar residues" evidence="8">
    <location>
        <begin position="534"/>
        <end position="560"/>
    </location>
</feature>
<evidence type="ECO:0000256" key="6">
    <source>
        <dbReference type="ARBA" id="ARBA00023242"/>
    </source>
</evidence>